<dbReference type="InterPro" id="IPR021133">
    <property type="entry name" value="HEAT_type_2"/>
</dbReference>
<feature type="coiled-coil region" evidence="5">
    <location>
        <begin position="971"/>
        <end position="1005"/>
    </location>
</feature>
<dbReference type="PANTHER" id="PTHR23346">
    <property type="entry name" value="TRANSLATIONAL ACTIVATOR GCN1-RELATED"/>
    <property type="match status" value="1"/>
</dbReference>
<feature type="domain" description="TOG" evidence="7">
    <location>
        <begin position="1994"/>
        <end position="2240"/>
    </location>
</feature>
<name>A0A507F4J3_9FUNG</name>
<dbReference type="InterPro" id="IPR016024">
    <property type="entry name" value="ARM-type_fold"/>
</dbReference>
<dbReference type="GO" id="GO:0005829">
    <property type="term" value="C:cytosol"/>
    <property type="evidence" value="ECO:0007669"/>
    <property type="project" value="TreeGrafter"/>
</dbReference>
<proteinExistence type="inferred from homology"/>
<comment type="caution">
    <text evidence="8">The sequence shown here is derived from an EMBL/GenBank/DDBJ whole genome shotgun (WGS) entry which is preliminary data.</text>
</comment>
<comment type="similarity">
    <text evidence="1">Belongs to the GCN1 family.</text>
</comment>
<dbReference type="Pfam" id="PF24916">
    <property type="entry name" value="HEAT_GCN1_fung"/>
    <property type="match status" value="1"/>
</dbReference>
<evidence type="ECO:0000256" key="5">
    <source>
        <dbReference type="SAM" id="Coils"/>
    </source>
</evidence>
<dbReference type="InterPro" id="IPR022716">
    <property type="entry name" value="Gcn1_N"/>
</dbReference>
<dbReference type="Proteomes" id="UP000320333">
    <property type="component" value="Unassembled WGS sequence"/>
</dbReference>
<evidence type="ECO:0000256" key="3">
    <source>
        <dbReference type="ARBA" id="ARBA00072275"/>
    </source>
</evidence>
<dbReference type="InterPro" id="IPR000357">
    <property type="entry name" value="HEAT"/>
</dbReference>
<keyword evidence="2" id="KW-0677">Repeat</keyword>
<dbReference type="Pfam" id="PF23271">
    <property type="entry name" value="HEAT_GCN1"/>
    <property type="match status" value="1"/>
</dbReference>
<sequence>MSDSDSDSNYDALETVDVDAPVKAIDETQSLPWNEFAVGVSEGWVSMASLVARVRVDSAVDADTESLARVLATLVKCIGDSRHAAALEALKLLLRNKAVNHNGIVLKGAARLLERAWAGYGSDSIILFNCLKWSSFLLQATVPRQHNIERSKKKSGETPQIDLAVFTPLLATHAAIIDALVRSFSLHPHVDGRKNRLILQSVKLARKFMLIGKHGFMPNLVLSTILNNEKLVDGSDSTAIRYALVLGEAVGCLVYKKWDLAHVASLKDKVAKYFEKNLVAGSAKIAVSKTVLSSFDLFFKQFLTLEMLQNQLCASAERLMLRSPEFILRIFESIIKPVAFDLSQLFREKFVDSLLNNMKSTNEAIRADVASLFETFASKSSNGDELLKVADVVLKAFTVLHPARSPSPETRALYFSILTRFPAVTPAISGKIIAALIPLTAKETSEPALLACFAALAAHSEAYLATSDSSILTQLVTFITSGLTDAKSSNLIRKSILGLLNKTSFEALSTRLAEKSLLGVCEACIKCLDKVQAGGTALLVDTGAKKENPVLVEGYLAFQFVVGFAVWEEKSGKAVGVAKLVENKKTIATYLSTTKTFFLNEKFYGKLLTSKDDQLAFFHCLSLMLTTESLYALLPSASRQEKSLFASAWAHLMMTPSVNHEVRRAAIDYIQTLVCTASPDQEEIIHRVANIGRMGIGAIVEKSVVLDRPNPSSFTSNAEASNTISIAAAAEASAWGDDVAKQQSELSARLFAAIQSLIPSSLHAPASLLKSAKLQLVLMELLVLCAHPVVTSSVGKDAWIRVCWRCGVDPLNVVASLGGAVVERWMASSLQSASATPVEASEEDYTLGGFSVNVSAGFQEATLNAITLLVGVFPEVVLNKAMPSILESLDNAVVKNVTLVDIAVWKGEEGVAVCDSQGKLKVAAVVEEDDERPKTAEEKWERELKKELQAKKGASAASTAKAPAKSAGKPVSAKAAAAAKAEKEAEKLQLEKESANRKRVEAIRLRVLGALQVLESILNGVVVSLDEDAREAFEMWMSRSIEAVLRVVERESVVVRRGKRGKKGHLLVGKKAIDVFRLISKATGDRIWRVVEMGWDVATLRLMGVEISPVGISEDLCKKDLSVVLTKLLTAAKADYVASNPLSPGAFSYIFPLIYYLLLRIGRTRNIKEKIRTELIIFASEILISHCGLGGSPLVPRRSMVHVLIELLNTLPRLHGAAREGLLTLCVSMEDSAADEEDEDPETLDESEKLLKKMLAADEVDISNELLDALLSSEPMARQSALRALQHMPTPAGSADGVAAARVWAAKYDADEEIAAEAGRVWEMWNAESSLDANGIQGVVDLICDPCGEIRAAAGKSLSAALSSLNDHTIPVLKQLFALYEVKNVVPMPEYDDFGIVIPESLDKKDEWPARSGIALALQSCASVMKSENILNILFDFLIKNEALGDREESVRLEMLEAGIAAVNTDTGKSLVNPLLKTFSEYLAQPAGSSKTHDLIRESAVILLGTVAQHLDASDKKIPEVVDRLVETLKTPSEVVQMAVSECLPPLVKVMSGDEVRGLIDRLLRLLFTSPKYAERRGAAYGIAGTVKGRGISSLKEYGVMSSLKDAVEDKKKMEKREGALFAFEALSMTLGRLFEPYVIQILPLLLVCYGDSQREVREATNDACKAIMSKLSGHCVKLVMPSLLNGLDDKTWRTKTGSIEVLGSMAALAPKQLSLSLPTIIPRLCEVLTDTHIKVQESAKQALNAFGSVIKNPEIQELVPELLAALVDPNENTQPALTALLETSFVHYIDSPSLALIVPILQRGLIERVTETKKRAAQIMGQMATLTDQKDLIPYLPILLPGLKEVLVDPVPEARAIASHALGSMFAKLGEGNFPGLVGELFVTLKSETSAVDRSGAAQGLSEVLAGAGIPRLESLLPDILNNAMSPRTYVREGFITLLVFLPATFGDSFQPYIGSIIPPILRGLADETDTVRETAMKAGRGVVRNYATTAVDLLLPELELGLFDENWRIRQSSVQLMGELLYRIAGVSGKADVDGNEDESVGTEHNKKALVTTLGQDRYDSVLSSLYIVRSDSNGIVRSAALHVWKSIVNNTPRTLKEILPVIIQMVIESLASPEYEKRGVAARTLGDLVRKLGDLVLDELVPVLEAGLESDDATTREGACIGMSEIMSTAGKAQLVDFVAQCVPSIKKALMDSEPEVREAAAQAFDMLHQHMGSKAIDEVLPSLLNELKSGGAASGAYALEALKEIMSVRSNVVFPVLIPTLLTTPITAFNARALASLISVAGSALNKRLATILPALMDGLEQNDHAVVDIRDALKVLMLSVDEDGLYLLMPILSESISEGGPARARAACDCFMIFCEGSKVDISEYAVEWFNRLIEMFRGAPAYSTDMVKSAWGAVDALSKRIKKDDMERFVTPLRRAIAGATEKLAPNAELEGFCLPKGISSILPVFLQGLMYGPSDVREESAKGLGDLVQRTSADGLKAFVTQITGPLIRIIGDRVSPGVKAAILKTLGLLLVKVPANLKPFLPQLQRTFIKSLSEPSIYVQTPARKCLTLLISLQPRLDPLVVELTTGIKTAEDKSVRDSMWGALLGLLNGLEGKEITDVSKKTIETLLIDSLFNTGENDDVVRKCAAKCFAVYANYLSKDDAKTLISAKLLSKQVLEELPVAFTKRHGLMEAISRALVKCPDLIVGFAPFSSTAISKVFEGFQSEKSAILEATVSCANSLLVLSAKGVFELAEEDKVRLLTGLIEISKEGVQVDARRMSVLGIKTLAKKHYELVAAHLSILVPTLMLLVRERVIPIKLAAERSLLHLLCLSSQRNDPSVLTKYASGLDNAAARNLSDYAKRVLTKLADKESDDEGVLKWENTEGSLPQELNNCHASLFKRSLHGCIRLVCKHRRLSAWFLSILKELSFAIRNLKRFNPSFAAATTLSRTDSSAALLRFYLFESPAPYPEAFSLIHLSRVTELDWNDDTSLMCGIPSAAGSIPNLTLSDRAEIVFEDRDREAHRYCLAGTMEVDEAAGAVGEHGYVPELGFSVGGVNAVGGIGISEPIRCFERPTYWHAFMAPQSQSGALSGQRIGMPSWPRRANQVLGLL</sequence>
<dbReference type="Pfam" id="PF24987">
    <property type="entry name" value="HEAT_EF3_N"/>
    <property type="match status" value="2"/>
</dbReference>
<feature type="repeat" description="HEAT" evidence="4">
    <location>
        <begin position="1721"/>
        <end position="1759"/>
    </location>
</feature>
<organism evidence="8 9">
    <name type="scientific">Chytriomyces confervae</name>
    <dbReference type="NCBI Taxonomy" id="246404"/>
    <lineage>
        <taxon>Eukaryota</taxon>
        <taxon>Fungi</taxon>
        <taxon>Fungi incertae sedis</taxon>
        <taxon>Chytridiomycota</taxon>
        <taxon>Chytridiomycota incertae sedis</taxon>
        <taxon>Chytridiomycetes</taxon>
        <taxon>Chytridiales</taxon>
        <taxon>Chytriomycetaceae</taxon>
        <taxon>Chytriomyces</taxon>
    </lineage>
</organism>
<dbReference type="EMBL" id="QEAP01000279">
    <property type="protein sequence ID" value="TPX70540.1"/>
    <property type="molecule type" value="Genomic_DNA"/>
</dbReference>
<dbReference type="OrthoDB" id="5148094at2759"/>
<evidence type="ECO:0000256" key="4">
    <source>
        <dbReference type="PROSITE-ProRule" id="PRU00103"/>
    </source>
</evidence>
<dbReference type="Pfam" id="PF24993">
    <property type="entry name" value="GNC1_N"/>
    <property type="match status" value="1"/>
</dbReference>
<keyword evidence="9" id="KW-1185">Reference proteome</keyword>
<feature type="region of interest" description="Disordered" evidence="6">
    <location>
        <begin position="951"/>
        <end position="971"/>
    </location>
</feature>
<evidence type="ECO:0000259" key="7">
    <source>
        <dbReference type="SMART" id="SM01349"/>
    </source>
</evidence>
<reference evidence="8 9" key="1">
    <citation type="journal article" date="2019" name="Sci. Rep.">
        <title>Comparative genomics of chytrid fungi reveal insights into the obligate biotrophic and pathogenic lifestyle of Synchytrium endobioticum.</title>
        <authorList>
            <person name="van de Vossenberg B.T.L.H."/>
            <person name="Warris S."/>
            <person name="Nguyen H.D.T."/>
            <person name="van Gent-Pelzer M.P.E."/>
            <person name="Joly D.L."/>
            <person name="van de Geest H.C."/>
            <person name="Bonants P.J.M."/>
            <person name="Smith D.S."/>
            <person name="Levesque C.A."/>
            <person name="van der Lee T.A.J."/>
        </authorList>
    </citation>
    <scope>NUCLEOTIDE SEQUENCE [LARGE SCALE GENOMIC DNA]</scope>
    <source>
        <strain evidence="8 9">CBS 675.73</strain>
    </source>
</reference>
<dbReference type="SUPFAM" id="SSF48371">
    <property type="entry name" value="ARM repeat"/>
    <property type="match status" value="4"/>
</dbReference>
<dbReference type="SMART" id="SM01349">
    <property type="entry name" value="TOG"/>
    <property type="match status" value="2"/>
</dbReference>
<dbReference type="InterPro" id="IPR056809">
    <property type="entry name" value="HEAT_GCN1_fung"/>
</dbReference>
<feature type="repeat" description="HEAT" evidence="4">
    <location>
        <begin position="2185"/>
        <end position="2222"/>
    </location>
</feature>
<dbReference type="PANTHER" id="PTHR23346:SF7">
    <property type="entry name" value="STALLED RIBOSOME SENSOR GCN1"/>
    <property type="match status" value="1"/>
</dbReference>
<evidence type="ECO:0000313" key="8">
    <source>
        <dbReference type="EMBL" id="TPX70540.1"/>
    </source>
</evidence>
<dbReference type="PROSITE" id="PS50077">
    <property type="entry name" value="HEAT_REPEAT"/>
    <property type="match status" value="3"/>
</dbReference>
<dbReference type="Pfam" id="PF02985">
    <property type="entry name" value="HEAT"/>
    <property type="match status" value="1"/>
</dbReference>
<feature type="domain" description="TOG" evidence="7">
    <location>
        <begin position="1549"/>
        <end position="1780"/>
    </location>
</feature>
<evidence type="ECO:0000256" key="6">
    <source>
        <dbReference type="SAM" id="MobiDB-lite"/>
    </source>
</evidence>
<gene>
    <name evidence="8" type="ORF">CcCBS67573_g06477</name>
</gene>
<dbReference type="GO" id="GO:0034198">
    <property type="term" value="P:cellular response to amino acid starvation"/>
    <property type="evidence" value="ECO:0007669"/>
    <property type="project" value="TreeGrafter"/>
</dbReference>
<keyword evidence="5" id="KW-0175">Coiled coil</keyword>
<dbReference type="Gene3D" id="1.25.10.10">
    <property type="entry name" value="Leucine-rich Repeat Variant"/>
    <property type="match status" value="6"/>
</dbReference>
<evidence type="ECO:0000256" key="2">
    <source>
        <dbReference type="ARBA" id="ARBA00022737"/>
    </source>
</evidence>
<protein>
    <recommendedName>
        <fullName evidence="3">eIF-2-alpha kinase activator GCN1</fullName>
    </recommendedName>
</protein>
<dbReference type="InterPro" id="IPR056810">
    <property type="entry name" value="GNC1-like_N"/>
</dbReference>
<dbReference type="InterPro" id="IPR034085">
    <property type="entry name" value="TOG"/>
</dbReference>
<evidence type="ECO:0000313" key="9">
    <source>
        <dbReference type="Proteomes" id="UP000320333"/>
    </source>
</evidence>
<dbReference type="STRING" id="246404.A0A507F4J3"/>
<dbReference type="FunFam" id="1.25.10.10:FF:000090">
    <property type="entry name" value="eIF-2-alpha kinase activator GCN1"/>
    <property type="match status" value="1"/>
</dbReference>
<dbReference type="Pfam" id="PF25801">
    <property type="entry name" value="HEAT_GCN1_C_2"/>
    <property type="match status" value="1"/>
</dbReference>
<accession>A0A507F4J3</accession>
<dbReference type="GO" id="GO:1904688">
    <property type="term" value="P:regulation of cytoplasmic translational initiation"/>
    <property type="evidence" value="ECO:0007669"/>
    <property type="project" value="UniProtKB-ARBA"/>
</dbReference>
<dbReference type="InterPro" id="IPR011989">
    <property type="entry name" value="ARM-like"/>
</dbReference>
<evidence type="ECO:0000256" key="1">
    <source>
        <dbReference type="ARBA" id="ARBA00007366"/>
    </source>
</evidence>
<dbReference type="Pfam" id="PF24984">
    <property type="entry name" value="HEAT_EF3_GNC1"/>
    <property type="match status" value="1"/>
</dbReference>
<dbReference type="FunFam" id="1.25.10.10:FF:000096">
    <property type="entry name" value="eIF-2-alpha kinase activator gcn1"/>
    <property type="match status" value="1"/>
</dbReference>
<feature type="repeat" description="HEAT" evidence="4">
    <location>
        <begin position="1840"/>
        <end position="1878"/>
    </location>
</feature>
<dbReference type="GO" id="GO:0030295">
    <property type="term" value="F:protein kinase activator activity"/>
    <property type="evidence" value="ECO:0007669"/>
    <property type="project" value="UniProtKB-ARBA"/>
</dbReference>
<dbReference type="Pfam" id="PF12074">
    <property type="entry name" value="Gcn1_N"/>
    <property type="match status" value="1"/>
</dbReference>
<dbReference type="InterPro" id="IPR057546">
    <property type="entry name" value="HEAT_GCN1"/>
</dbReference>